<reference evidence="2" key="2">
    <citation type="submission" date="2025-08" db="UniProtKB">
        <authorList>
            <consortium name="Ensembl"/>
        </authorList>
    </citation>
    <scope>IDENTIFICATION</scope>
</reference>
<dbReference type="Ensembl" id="ENSGWIT00000010607.1">
    <property type="protein sequence ID" value="ENSGWIP00000009511.1"/>
    <property type="gene ID" value="ENSGWIG00000005666.1"/>
</dbReference>
<protein>
    <submittedName>
        <fullName evidence="2">Parkin coregulated gene protein homolog</fullName>
    </submittedName>
</protein>
<dbReference type="GO" id="GO:0043005">
    <property type="term" value="C:neuron projection"/>
    <property type="evidence" value="ECO:0007669"/>
    <property type="project" value="TreeGrafter"/>
</dbReference>
<name>A0A8C5G2K9_GOUWI</name>
<dbReference type="Pfam" id="PF10274">
    <property type="entry name" value="ParcG"/>
    <property type="match status" value="1"/>
</dbReference>
<accession>A0A8C5G2K9</accession>
<dbReference type="PANTHER" id="PTHR21207">
    <property type="entry name" value="PARKIN COREGULATED GENE PROTEIN PARK2 COREGULATED"/>
    <property type="match status" value="1"/>
</dbReference>
<dbReference type="Proteomes" id="UP000694680">
    <property type="component" value="Chromosome 22"/>
</dbReference>
<dbReference type="PANTHER" id="PTHR21207:SF2">
    <property type="entry name" value="PARKIN COREGULATED GENE PROTEIN"/>
    <property type="match status" value="1"/>
</dbReference>
<dbReference type="AlphaFoldDB" id="A0A8C5G2K9"/>
<dbReference type="GO" id="GO:0005829">
    <property type="term" value="C:cytosol"/>
    <property type="evidence" value="ECO:0007669"/>
    <property type="project" value="TreeGrafter"/>
</dbReference>
<reference evidence="2" key="3">
    <citation type="submission" date="2025-09" db="UniProtKB">
        <authorList>
            <consortium name="Ensembl"/>
        </authorList>
    </citation>
    <scope>IDENTIFICATION</scope>
</reference>
<proteinExistence type="predicted"/>
<dbReference type="RefSeq" id="XP_028294228.1">
    <property type="nucleotide sequence ID" value="XM_028438427.1"/>
</dbReference>
<dbReference type="OrthoDB" id="5954824at2759"/>
<gene>
    <name evidence="2" type="primary">LOC114456570</name>
</gene>
<evidence type="ECO:0000313" key="2">
    <source>
        <dbReference type="Ensembl" id="ENSGWIP00000009511.1"/>
    </source>
</evidence>
<dbReference type="GO" id="GO:0051879">
    <property type="term" value="F:Hsp90 protein binding"/>
    <property type="evidence" value="ECO:0007669"/>
    <property type="project" value="TreeGrafter"/>
</dbReference>
<dbReference type="GO" id="GO:0030544">
    <property type="term" value="F:Hsp70 protein binding"/>
    <property type="evidence" value="ECO:0007669"/>
    <property type="project" value="TreeGrafter"/>
</dbReference>
<reference evidence="2" key="1">
    <citation type="submission" date="2020-06" db="EMBL/GenBank/DDBJ databases">
        <authorList>
            <consortium name="Wellcome Sanger Institute Data Sharing"/>
        </authorList>
    </citation>
    <scope>NUCLEOTIDE SEQUENCE [LARGE SCALE GENOMIC DNA]</scope>
</reference>
<feature type="region of interest" description="Disordered" evidence="1">
    <location>
        <begin position="222"/>
        <end position="245"/>
    </location>
</feature>
<evidence type="ECO:0000313" key="3">
    <source>
        <dbReference type="Proteomes" id="UP000694680"/>
    </source>
</evidence>
<sequence length="245" mass="27966">MNNPKKNKNTESKLEGFTMKAYMSKTGVPGPPPLGIFKERPTKSTNFRRFYDRGDLPVSVDHCTRGRRISWKVDIRTLDYFHFLPLFFDGLVETSHPYELLARHGVHDMLEVGGSNILPVIPQLIIPIRNALNTKNIRVMCNTMIVLQHLVMSAQHVGEALVPFYRQILPLFNLFKNEKKFLSYRIDYSQQMNVSIGDLISETLEMFERFGVRSQSLVKERPASPSSCESQLHPEGLLPPGPLPV</sequence>
<keyword evidence="3" id="KW-1185">Reference proteome</keyword>
<organism evidence="2 3">
    <name type="scientific">Gouania willdenowi</name>
    <name type="common">Blunt-snouted clingfish</name>
    <name type="synonym">Lepadogaster willdenowi</name>
    <dbReference type="NCBI Taxonomy" id="441366"/>
    <lineage>
        <taxon>Eukaryota</taxon>
        <taxon>Metazoa</taxon>
        <taxon>Chordata</taxon>
        <taxon>Craniata</taxon>
        <taxon>Vertebrata</taxon>
        <taxon>Euteleostomi</taxon>
        <taxon>Actinopterygii</taxon>
        <taxon>Neopterygii</taxon>
        <taxon>Teleostei</taxon>
        <taxon>Neoteleostei</taxon>
        <taxon>Acanthomorphata</taxon>
        <taxon>Ovalentaria</taxon>
        <taxon>Blenniimorphae</taxon>
        <taxon>Blenniiformes</taxon>
        <taxon>Gobiesocoidei</taxon>
        <taxon>Gobiesocidae</taxon>
        <taxon>Gobiesocinae</taxon>
        <taxon>Gouania</taxon>
    </lineage>
</organism>
<dbReference type="GeneID" id="114456570"/>
<dbReference type="GO" id="GO:0031982">
    <property type="term" value="C:vesicle"/>
    <property type="evidence" value="ECO:0007669"/>
    <property type="project" value="TreeGrafter"/>
</dbReference>
<evidence type="ECO:0000256" key="1">
    <source>
        <dbReference type="SAM" id="MobiDB-lite"/>
    </source>
</evidence>
<dbReference type="InterPro" id="IPR019399">
    <property type="entry name" value="Parkin_co-regulated_protein"/>
</dbReference>